<accession>A0A212L0Q1</accession>
<dbReference type="Gene3D" id="3.40.50.360">
    <property type="match status" value="1"/>
</dbReference>
<evidence type="ECO:0000313" key="4">
    <source>
        <dbReference type="EMBL" id="SCM71151.1"/>
    </source>
</evidence>
<dbReference type="GO" id="GO:0016491">
    <property type="term" value="F:oxidoreductase activity"/>
    <property type="evidence" value="ECO:0007669"/>
    <property type="project" value="InterPro"/>
</dbReference>
<organism evidence="4">
    <name type="scientific">uncultured Desulfovibrio sp</name>
    <dbReference type="NCBI Taxonomy" id="167968"/>
    <lineage>
        <taxon>Bacteria</taxon>
        <taxon>Pseudomonadati</taxon>
        <taxon>Thermodesulfobacteriota</taxon>
        <taxon>Desulfovibrionia</taxon>
        <taxon>Desulfovibrionales</taxon>
        <taxon>Desulfovibrionaceae</taxon>
        <taxon>Desulfovibrio</taxon>
        <taxon>environmental samples</taxon>
    </lineage>
</organism>
<evidence type="ECO:0000259" key="3">
    <source>
        <dbReference type="Pfam" id="PF03358"/>
    </source>
</evidence>
<keyword evidence="1" id="KW-0285">Flavoprotein</keyword>
<sequence length="216" mass="24561">MKYYAINGSARKKHNTATVLAKALEGVAAVQPDAQTEMLHLYDYTYKGCISCFECKKLGGKSYGKCAVKDDLAPILEKISLADGIIFGSPIYFKGITGEMRSFFERFLFPYLVYDATYSSIAPKKMKTAFIYTMNVTEAFMRSMDYPEHLSGMEYFTGRMLTPPSVLYVNDTCQFTDYSKYKVECFSEEAKLKHKNEEFPKDCQKAFELGMAMARP</sequence>
<dbReference type="PANTHER" id="PTHR43278:SF2">
    <property type="entry name" value="IRON-SULFUR FLAVOPROTEIN"/>
    <property type="match status" value="1"/>
</dbReference>
<dbReference type="InterPro" id="IPR005025">
    <property type="entry name" value="FMN_Rdtase-like_dom"/>
</dbReference>
<dbReference type="SUPFAM" id="SSF52218">
    <property type="entry name" value="Flavoproteins"/>
    <property type="match status" value="1"/>
</dbReference>
<evidence type="ECO:0000256" key="2">
    <source>
        <dbReference type="ARBA" id="ARBA00022643"/>
    </source>
</evidence>
<dbReference type="InterPro" id="IPR029039">
    <property type="entry name" value="Flavoprotein-like_sf"/>
</dbReference>
<keyword evidence="2" id="KW-0288">FMN</keyword>
<proteinExistence type="predicted"/>
<name>A0A212L0Q1_9BACT</name>
<reference evidence="4" key="1">
    <citation type="submission" date="2016-08" db="EMBL/GenBank/DDBJ databases">
        <authorList>
            <person name="Seilhamer J.J."/>
        </authorList>
    </citation>
    <scope>NUCLEOTIDE SEQUENCE</scope>
    <source>
        <strain evidence="4">86-1</strain>
    </source>
</reference>
<feature type="domain" description="NADPH-dependent FMN reductase-like" evidence="3">
    <location>
        <begin position="1"/>
        <end position="107"/>
    </location>
</feature>
<dbReference type="PANTHER" id="PTHR43278">
    <property type="entry name" value="NAD(P)H-DEPENDENT FMN-CONTAINING OXIDOREDUCTASE YWQN-RELATED"/>
    <property type="match status" value="1"/>
</dbReference>
<gene>
    <name evidence="4" type="ORF">KL86DES1_10895</name>
</gene>
<protein>
    <submittedName>
        <fullName evidence="4">NADPH-dependent FMN reductase</fullName>
    </submittedName>
</protein>
<dbReference type="Pfam" id="PF03358">
    <property type="entry name" value="FMN_red"/>
    <property type="match status" value="1"/>
</dbReference>
<dbReference type="EMBL" id="FMJC01000001">
    <property type="protein sequence ID" value="SCM71151.1"/>
    <property type="molecule type" value="Genomic_DNA"/>
</dbReference>
<dbReference type="RefSeq" id="WP_179979663.1">
    <property type="nucleotide sequence ID" value="NZ_LT608333.1"/>
</dbReference>
<dbReference type="InterPro" id="IPR051796">
    <property type="entry name" value="ISF_SsuE-like"/>
</dbReference>
<evidence type="ECO:0000256" key="1">
    <source>
        <dbReference type="ARBA" id="ARBA00022630"/>
    </source>
</evidence>
<dbReference type="AlphaFoldDB" id="A0A212L0Q1"/>